<accession>A0A1H0R2I7</accession>
<sequence>MDFYELLQGHAAVFLLLLTRVGGIFMLSPFFGSLNIPVYFRAATSFAFALVLFPVVDNFQGITAPDTLLGYIGAVLAELFVGWLIGLVAYISFAAITFAGKVMDMQAGFAVVNVMDPTSGQQMPLIGSFLYNLGIIVFVVTNGHHMIISALFESFKLVPLLGAELNLSLPLIIARFTTGIFFTGMKIAMPVTFAILLTNVGLGILARTMPQMNIFVVGIPMQLTVGMLILTMVLPFYVLFLDVLFNEMYGNITIALEALR</sequence>
<evidence type="ECO:0000256" key="6">
    <source>
        <dbReference type="ARBA" id="ARBA00022989"/>
    </source>
</evidence>
<dbReference type="InterPro" id="IPR006303">
    <property type="entry name" value="FliR"/>
</dbReference>
<dbReference type="PANTHER" id="PTHR30065">
    <property type="entry name" value="FLAGELLAR BIOSYNTHETIC PROTEIN FLIR"/>
    <property type="match status" value="1"/>
</dbReference>
<evidence type="ECO:0000256" key="4">
    <source>
        <dbReference type="ARBA" id="ARBA00022475"/>
    </source>
</evidence>
<keyword evidence="6 10" id="KW-1133">Transmembrane helix</keyword>
<organism evidence="11 12">
    <name type="scientific">Selenomonas ruminantium</name>
    <dbReference type="NCBI Taxonomy" id="971"/>
    <lineage>
        <taxon>Bacteria</taxon>
        <taxon>Bacillati</taxon>
        <taxon>Bacillota</taxon>
        <taxon>Negativicutes</taxon>
        <taxon>Selenomonadales</taxon>
        <taxon>Selenomonadaceae</taxon>
        <taxon>Selenomonas</taxon>
    </lineage>
</organism>
<comment type="similarity">
    <text evidence="2 10">Belongs to the FliR/MopE/SpaR family.</text>
</comment>
<dbReference type="PRINTS" id="PR00953">
    <property type="entry name" value="TYPE3IMRPROT"/>
</dbReference>
<evidence type="ECO:0000256" key="5">
    <source>
        <dbReference type="ARBA" id="ARBA00022692"/>
    </source>
</evidence>
<dbReference type="GO" id="GO:0006605">
    <property type="term" value="P:protein targeting"/>
    <property type="evidence" value="ECO:0007669"/>
    <property type="project" value="UniProtKB-UniRule"/>
</dbReference>
<dbReference type="InterPro" id="IPR002010">
    <property type="entry name" value="T3SS_IM_R"/>
</dbReference>
<evidence type="ECO:0000313" key="11">
    <source>
        <dbReference type="EMBL" id="SDP23697.1"/>
    </source>
</evidence>
<dbReference type="NCBIfam" id="TIGR01400">
    <property type="entry name" value="fliR"/>
    <property type="match status" value="1"/>
</dbReference>
<feature type="transmembrane region" description="Helical" evidence="10">
    <location>
        <begin position="172"/>
        <end position="202"/>
    </location>
</feature>
<keyword evidence="11" id="KW-0966">Cell projection</keyword>
<dbReference type="OrthoDB" id="9807748at2"/>
<dbReference type="Proteomes" id="UP000182412">
    <property type="component" value="Unassembled WGS sequence"/>
</dbReference>
<gene>
    <name evidence="11" type="ORF">SAMN05216366_11063</name>
</gene>
<dbReference type="Pfam" id="PF01311">
    <property type="entry name" value="Bac_export_1"/>
    <property type="match status" value="1"/>
</dbReference>
<keyword evidence="8 10" id="KW-0975">Bacterial flagellum</keyword>
<feature type="transmembrane region" description="Helical" evidence="10">
    <location>
        <begin position="12"/>
        <end position="31"/>
    </location>
</feature>
<evidence type="ECO:0000256" key="8">
    <source>
        <dbReference type="ARBA" id="ARBA00023143"/>
    </source>
</evidence>
<keyword evidence="4 10" id="KW-1003">Cell membrane</keyword>
<feature type="transmembrane region" description="Helical" evidence="10">
    <location>
        <begin position="68"/>
        <end position="96"/>
    </location>
</feature>
<evidence type="ECO:0000256" key="3">
    <source>
        <dbReference type="ARBA" id="ARBA00021717"/>
    </source>
</evidence>
<reference evidence="11 12" key="1">
    <citation type="submission" date="2016-10" db="EMBL/GenBank/DDBJ databases">
        <authorList>
            <person name="de Groot N.N."/>
        </authorList>
    </citation>
    <scope>NUCLEOTIDE SEQUENCE [LARGE SCALE GENOMIC DNA]</scope>
    <source>
        <strain evidence="11 12">S137</strain>
    </source>
</reference>
<feature type="transmembrane region" description="Helical" evidence="10">
    <location>
        <begin position="214"/>
        <end position="240"/>
    </location>
</feature>
<comment type="subcellular location">
    <subcellularLocation>
        <location evidence="10">Cell membrane</location>
        <topology evidence="10">Multi-pass membrane protein</topology>
    </subcellularLocation>
    <subcellularLocation>
        <location evidence="10">Bacterial flagellum basal body</location>
    </subcellularLocation>
</comment>
<feature type="transmembrane region" description="Helical" evidence="10">
    <location>
        <begin position="38"/>
        <end position="56"/>
    </location>
</feature>
<protein>
    <recommendedName>
        <fullName evidence="3 9">Flagellar biosynthetic protein FliR</fullName>
    </recommendedName>
</protein>
<keyword evidence="5 10" id="KW-0812">Transmembrane</keyword>
<dbReference type="PANTHER" id="PTHR30065:SF1">
    <property type="entry name" value="SURFACE PRESENTATION OF ANTIGENS PROTEIN SPAR"/>
    <property type="match status" value="1"/>
</dbReference>
<proteinExistence type="inferred from homology"/>
<keyword evidence="7 10" id="KW-0472">Membrane</keyword>
<evidence type="ECO:0000256" key="9">
    <source>
        <dbReference type="NCBIfam" id="TIGR01400"/>
    </source>
</evidence>
<dbReference type="GO" id="GO:0044780">
    <property type="term" value="P:bacterial-type flagellum assembly"/>
    <property type="evidence" value="ECO:0007669"/>
    <property type="project" value="UniProtKB-UniRule"/>
</dbReference>
<dbReference type="GO" id="GO:0005886">
    <property type="term" value="C:plasma membrane"/>
    <property type="evidence" value="ECO:0007669"/>
    <property type="project" value="UniProtKB-SubCell"/>
</dbReference>
<evidence type="ECO:0000256" key="10">
    <source>
        <dbReference type="RuleBase" id="RU362071"/>
    </source>
</evidence>
<dbReference type="EMBL" id="FNJQ01000010">
    <property type="protein sequence ID" value="SDP23697.1"/>
    <property type="molecule type" value="Genomic_DNA"/>
</dbReference>
<evidence type="ECO:0000256" key="1">
    <source>
        <dbReference type="ARBA" id="ARBA00002578"/>
    </source>
</evidence>
<dbReference type="GO" id="GO:0009425">
    <property type="term" value="C:bacterial-type flagellum basal body"/>
    <property type="evidence" value="ECO:0007669"/>
    <property type="project" value="UniProtKB-SubCell"/>
</dbReference>
<feature type="transmembrane region" description="Helical" evidence="10">
    <location>
        <begin position="129"/>
        <end position="152"/>
    </location>
</feature>
<comment type="function">
    <text evidence="1 10">Role in flagellar biosynthesis.</text>
</comment>
<name>A0A1H0R2I7_SELRU</name>
<dbReference type="AlphaFoldDB" id="A0A1H0R2I7"/>
<keyword evidence="11" id="KW-0282">Flagellum</keyword>
<evidence type="ECO:0000256" key="7">
    <source>
        <dbReference type="ARBA" id="ARBA00023136"/>
    </source>
</evidence>
<keyword evidence="11" id="KW-0969">Cilium</keyword>
<dbReference type="RefSeq" id="WP_074572003.1">
    <property type="nucleotide sequence ID" value="NZ_FNJQ01000010.1"/>
</dbReference>
<evidence type="ECO:0000256" key="2">
    <source>
        <dbReference type="ARBA" id="ARBA00009772"/>
    </source>
</evidence>
<evidence type="ECO:0000313" key="12">
    <source>
        <dbReference type="Proteomes" id="UP000182412"/>
    </source>
</evidence>